<evidence type="ECO:0008006" key="3">
    <source>
        <dbReference type="Google" id="ProtNLM"/>
    </source>
</evidence>
<evidence type="ECO:0000256" key="1">
    <source>
        <dbReference type="SAM" id="SignalP"/>
    </source>
</evidence>
<keyword evidence="1" id="KW-0732">Signal</keyword>
<evidence type="ECO:0000313" key="2">
    <source>
        <dbReference type="EMBL" id="CAA9542480.1"/>
    </source>
</evidence>
<protein>
    <recommendedName>
        <fullName evidence="3">Blue (type 1) copper domain-containing protein</fullName>
    </recommendedName>
</protein>
<feature type="chain" id="PRO_5026933641" description="Blue (type 1) copper domain-containing protein" evidence="1">
    <location>
        <begin position="27"/>
        <end position="119"/>
    </location>
</feature>
<proteinExistence type="predicted"/>
<dbReference type="AlphaFoldDB" id="A0A6J4U9F4"/>
<dbReference type="InterPro" id="IPR008972">
    <property type="entry name" value="Cupredoxin"/>
</dbReference>
<organism evidence="2">
    <name type="scientific">uncultured Thermoleophilia bacterium</name>
    <dbReference type="NCBI Taxonomy" id="1497501"/>
    <lineage>
        <taxon>Bacteria</taxon>
        <taxon>Bacillati</taxon>
        <taxon>Actinomycetota</taxon>
        <taxon>Thermoleophilia</taxon>
        <taxon>environmental samples</taxon>
    </lineage>
</organism>
<gene>
    <name evidence="2" type="ORF">AVDCRST_MAG79-1981</name>
</gene>
<accession>A0A6J4U9F4</accession>
<dbReference type="EMBL" id="CADCWC010000298">
    <property type="protein sequence ID" value="CAA9542480.1"/>
    <property type="molecule type" value="Genomic_DNA"/>
</dbReference>
<dbReference type="SUPFAM" id="SSF49503">
    <property type="entry name" value="Cupredoxins"/>
    <property type="match status" value="1"/>
</dbReference>
<feature type="signal peptide" evidence="1">
    <location>
        <begin position="1"/>
        <end position="26"/>
    </location>
</feature>
<dbReference type="Gene3D" id="2.60.40.420">
    <property type="entry name" value="Cupredoxins - blue copper proteins"/>
    <property type="match status" value="1"/>
</dbReference>
<name>A0A6J4U9F4_9ACTN</name>
<reference evidence="2" key="1">
    <citation type="submission" date="2020-02" db="EMBL/GenBank/DDBJ databases">
        <authorList>
            <person name="Meier V. D."/>
        </authorList>
    </citation>
    <scope>NUCLEOTIDE SEQUENCE</scope>
    <source>
        <strain evidence="2">AVDCRST_MAG79</strain>
    </source>
</reference>
<sequence length="119" mass="12733">MKRSIVRTATCVAVGAALLAPGSAQAATKLTATVGPGFTITLKNAAGKKVTRVKAGAYTIVVVDRATNHNFHLSGLGVNKRTGLAFKGRQTWNVRLRKGTYRYVCDPHAFNMKGSFRVV</sequence>